<keyword evidence="7 14" id="KW-0812">Transmembrane</keyword>
<keyword evidence="12" id="KW-0902">Two-component regulatory system</keyword>
<sequence>MTETLLINFLFLLFPVVTYLIFFENKFVFTKHKTYVVLLSAISMVLCMTFPIQLDIGSIFDLRYVPFTVASLFGGYIVALPLYVVLNIYRFFLGGEGVLFSFYFSTVIFLLVPLLSKTFIQQKSRKRIVIAGIVSFITMVLYLATIAPFYPPTEREFWLIAGNVLTIHVVSSVIIMIVIEKIIDNVTTRERLFLSERLHVMSELSASVSHEIRNPLTVTNGFLQLLNRSTNIDEKEKGYIDLSLQELNRAERIVSDFLSLAKPQAENMVSSDLKTEVEYVNNIMVAYSNLHQVSLDFHFSNTLTKKFDQNQIQQCLINLYKNGIEAMKEHGGTLTVGISDDGKHIVITIKDTGVGMSKEEVLRMGNPYYSTKEAGTGLGMLMVFSTIDKMGGKIDVDSEKGVGTTFRITL</sequence>
<proteinExistence type="predicted"/>
<evidence type="ECO:0000256" key="12">
    <source>
        <dbReference type="ARBA" id="ARBA00023012"/>
    </source>
</evidence>
<feature type="domain" description="Histidine kinase" evidence="15">
    <location>
        <begin position="207"/>
        <end position="410"/>
    </location>
</feature>
<dbReference type="AlphaFoldDB" id="A0A323TF81"/>
<keyword evidence="5" id="KW-0597">Phosphoprotein</keyword>
<dbReference type="GO" id="GO:0005886">
    <property type="term" value="C:plasma membrane"/>
    <property type="evidence" value="ECO:0007669"/>
    <property type="project" value="UniProtKB-SubCell"/>
</dbReference>
<protein>
    <recommendedName>
        <fullName evidence="3">histidine kinase</fullName>
        <ecNumber evidence="3">2.7.13.3</ecNumber>
    </recommendedName>
</protein>
<dbReference type="InterPro" id="IPR003661">
    <property type="entry name" value="HisK_dim/P_dom"/>
</dbReference>
<evidence type="ECO:0000256" key="8">
    <source>
        <dbReference type="ARBA" id="ARBA00022741"/>
    </source>
</evidence>
<dbReference type="Proteomes" id="UP000248214">
    <property type="component" value="Unassembled WGS sequence"/>
</dbReference>
<dbReference type="InterPro" id="IPR004358">
    <property type="entry name" value="Sig_transdc_His_kin-like_C"/>
</dbReference>
<dbReference type="OrthoDB" id="9815750at2"/>
<keyword evidence="8" id="KW-0547">Nucleotide-binding</keyword>
<dbReference type="GO" id="GO:0005524">
    <property type="term" value="F:ATP binding"/>
    <property type="evidence" value="ECO:0007669"/>
    <property type="project" value="UniProtKB-KW"/>
</dbReference>
<keyword evidence="10" id="KW-0067">ATP-binding</keyword>
<comment type="subcellular location">
    <subcellularLocation>
        <location evidence="2">Cell membrane</location>
        <topology evidence="2">Multi-pass membrane protein</topology>
    </subcellularLocation>
</comment>
<dbReference type="SMART" id="SM00388">
    <property type="entry name" value="HisKA"/>
    <property type="match status" value="1"/>
</dbReference>
<dbReference type="GO" id="GO:0000155">
    <property type="term" value="F:phosphorelay sensor kinase activity"/>
    <property type="evidence" value="ECO:0007669"/>
    <property type="project" value="InterPro"/>
</dbReference>
<evidence type="ECO:0000256" key="1">
    <source>
        <dbReference type="ARBA" id="ARBA00000085"/>
    </source>
</evidence>
<keyword evidence="9 16" id="KW-0418">Kinase</keyword>
<evidence type="ECO:0000256" key="5">
    <source>
        <dbReference type="ARBA" id="ARBA00022553"/>
    </source>
</evidence>
<dbReference type="InterPro" id="IPR003594">
    <property type="entry name" value="HATPase_dom"/>
</dbReference>
<dbReference type="PROSITE" id="PS50109">
    <property type="entry name" value="HIS_KIN"/>
    <property type="match status" value="1"/>
</dbReference>
<dbReference type="SUPFAM" id="SSF47384">
    <property type="entry name" value="Homodimeric domain of signal transducing histidine kinase"/>
    <property type="match status" value="1"/>
</dbReference>
<dbReference type="InterPro" id="IPR005467">
    <property type="entry name" value="His_kinase_dom"/>
</dbReference>
<organism evidence="16 17">
    <name type="scientific">Salipaludibacillus keqinensis</name>
    <dbReference type="NCBI Taxonomy" id="2045207"/>
    <lineage>
        <taxon>Bacteria</taxon>
        <taxon>Bacillati</taxon>
        <taxon>Bacillota</taxon>
        <taxon>Bacilli</taxon>
        <taxon>Bacillales</taxon>
        <taxon>Bacillaceae</taxon>
    </lineage>
</organism>
<evidence type="ECO:0000256" key="6">
    <source>
        <dbReference type="ARBA" id="ARBA00022679"/>
    </source>
</evidence>
<evidence type="ECO:0000256" key="9">
    <source>
        <dbReference type="ARBA" id="ARBA00022777"/>
    </source>
</evidence>
<dbReference type="GO" id="GO:0071555">
    <property type="term" value="P:cell wall organization"/>
    <property type="evidence" value="ECO:0007669"/>
    <property type="project" value="InterPro"/>
</dbReference>
<dbReference type="Pfam" id="PF00512">
    <property type="entry name" value="HisKA"/>
    <property type="match status" value="1"/>
</dbReference>
<dbReference type="Pfam" id="PF02518">
    <property type="entry name" value="HATPase_c"/>
    <property type="match status" value="1"/>
</dbReference>
<dbReference type="InterPro" id="IPR011620">
    <property type="entry name" value="Sig_transdc_His_kinase_LytS_TM"/>
</dbReference>
<dbReference type="PANTHER" id="PTHR43065">
    <property type="entry name" value="SENSOR HISTIDINE KINASE"/>
    <property type="match status" value="1"/>
</dbReference>
<keyword evidence="11 14" id="KW-1133">Transmembrane helix</keyword>
<evidence type="ECO:0000256" key="10">
    <source>
        <dbReference type="ARBA" id="ARBA00022840"/>
    </source>
</evidence>
<feature type="transmembrane region" description="Helical" evidence="14">
    <location>
        <begin position="128"/>
        <end position="151"/>
    </location>
</feature>
<keyword evidence="4" id="KW-1003">Cell membrane</keyword>
<accession>A0A323TF81</accession>
<evidence type="ECO:0000256" key="11">
    <source>
        <dbReference type="ARBA" id="ARBA00022989"/>
    </source>
</evidence>
<dbReference type="Pfam" id="PF07694">
    <property type="entry name" value="5TM-5TMR_LYT"/>
    <property type="match status" value="1"/>
</dbReference>
<feature type="transmembrane region" description="Helical" evidence="14">
    <location>
        <begin position="64"/>
        <end position="86"/>
    </location>
</feature>
<dbReference type="CDD" id="cd00082">
    <property type="entry name" value="HisKA"/>
    <property type="match status" value="1"/>
</dbReference>
<feature type="transmembrane region" description="Helical" evidence="14">
    <location>
        <begin position="157"/>
        <end position="179"/>
    </location>
</feature>
<name>A0A323TF81_9BACI</name>
<evidence type="ECO:0000313" key="17">
    <source>
        <dbReference type="Proteomes" id="UP000248214"/>
    </source>
</evidence>
<feature type="transmembrane region" description="Helical" evidence="14">
    <location>
        <begin position="5"/>
        <end position="23"/>
    </location>
</feature>
<dbReference type="Gene3D" id="3.30.565.10">
    <property type="entry name" value="Histidine kinase-like ATPase, C-terminal domain"/>
    <property type="match status" value="1"/>
</dbReference>
<dbReference type="PRINTS" id="PR00344">
    <property type="entry name" value="BCTRLSENSOR"/>
</dbReference>
<dbReference type="Gene3D" id="1.10.287.130">
    <property type="match status" value="1"/>
</dbReference>
<comment type="catalytic activity">
    <reaction evidence="1">
        <text>ATP + protein L-histidine = ADP + protein N-phospho-L-histidine.</text>
        <dbReference type="EC" id="2.7.13.3"/>
    </reaction>
</comment>
<dbReference type="InterPro" id="IPR036097">
    <property type="entry name" value="HisK_dim/P_sf"/>
</dbReference>
<reference evidence="16 17" key="1">
    <citation type="submission" date="2017-10" db="EMBL/GenBank/DDBJ databases">
        <title>Bacillus sp. nov., a halophilic bacterium isolated from a Keqin Lake.</title>
        <authorList>
            <person name="Wang H."/>
        </authorList>
    </citation>
    <scope>NUCLEOTIDE SEQUENCE [LARGE SCALE GENOMIC DNA]</scope>
    <source>
        <strain evidence="16 17">KQ-12</strain>
    </source>
</reference>
<evidence type="ECO:0000313" key="16">
    <source>
        <dbReference type="EMBL" id="PYZ92674.1"/>
    </source>
</evidence>
<dbReference type="RefSeq" id="WP_110610223.1">
    <property type="nucleotide sequence ID" value="NZ_PDOD01000003.1"/>
</dbReference>
<evidence type="ECO:0000256" key="3">
    <source>
        <dbReference type="ARBA" id="ARBA00012438"/>
    </source>
</evidence>
<keyword evidence="17" id="KW-1185">Reference proteome</keyword>
<evidence type="ECO:0000256" key="14">
    <source>
        <dbReference type="SAM" id="Phobius"/>
    </source>
</evidence>
<dbReference type="PANTHER" id="PTHR43065:SF46">
    <property type="entry name" value="C4-DICARBOXYLATE TRANSPORT SENSOR PROTEIN DCTB"/>
    <property type="match status" value="1"/>
</dbReference>
<evidence type="ECO:0000256" key="4">
    <source>
        <dbReference type="ARBA" id="ARBA00022475"/>
    </source>
</evidence>
<dbReference type="SMART" id="SM00387">
    <property type="entry name" value="HATPase_c"/>
    <property type="match status" value="1"/>
</dbReference>
<feature type="transmembrane region" description="Helical" evidence="14">
    <location>
        <begin position="98"/>
        <end position="116"/>
    </location>
</feature>
<evidence type="ECO:0000259" key="15">
    <source>
        <dbReference type="PROSITE" id="PS50109"/>
    </source>
</evidence>
<evidence type="ECO:0000256" key="13">
    <source>
        <dbReference type="ARBA" id="ARBA00023136"/>
    </source>
</evidence>
<gene>
    <name evidence="16" type="ORF">CR194_13490</name>
</gene>
<dbReference type="SUPFAM" id="SSF55874">
    <property type="entry name" value="ATPase domain of HSP90 chaperone/DNA topoisomerase II/histidine kinase"/>
    <property type="match status" value="1"/>
</dbReference>
<evidence type="ECO:0000256" key="2">
    <source>
        <dbReference type="ARBA" id="ARBA00004651"/>
    </source>
</evidence>
<comment type="caution">
    <text evidence="16">The sequence shown here is derived from an EMBL/GenBank/DDBJ whole genome shotgun (WGS) entry which is preliminary data.</text>
</comment>
<keyword evidence="13 14" id="KW-0472">Membrane</keyword>
<dbReference type="EC" id="2.7.13.3" evidence="3"/>
<dbReference type="EMBL" id="PDOD01000003">
    <property type="protein sequence ID" value="PYZ92674.1"/>
    <property type="molecule type" value="Genomic_DNA"/>
</dbReference>
<dbReference type="InterPro" id="IPR036890">
    <property type="entry name" value="HATPase_C_sf"/>
</dbReference>
<dbReference type="Gene3D" id="1.10.1760.20">
    <property type="match status" value="1"/>
</dbReference>
<keyword evidence="6" id="KW-0808">Transferase</keyword>
<feature type="transmembrane region" description="Helical" evidence="14">
    <location>
        <begin position="35"/>
        <end position="52"/>
    </location>
</feature>
<evidence type="ECO:0000256" key="7">
    <source>
        <dbReference type="ARBA" id="ARBA00022692"/>
    </source>
</evidence>